<feature type="transmembrane region" description="Helical" evidence="10">
    <location>
        <begin position="321"/>
        <end position="345"/>
    </location>
</feature>
<dbReference type="GO" id="GO:0005789">
    <property type="term" value="C:endoplasmic reticulum membrane"/>
    <property type="evidence" value="ECO:0007669"/>
    <property type="project" value="UniProtKB-SubCell"/>
</dbReference>
<keyword evidence="5" id="KW-0256">Endoplasmic reticulum</keyword>
<feature type="transmembrane region" description="Helical" evidence="10">
    <location>
        <begin position="351"/>
        <end position="374"/>
    </location>
</feature>
<feature type="transmembrane region" description="Helical" evidence="10">
    <location>
        <begin position="90"/>
        <end position="115"/>
    </location>
</feature>
<dbReference type="PANTHER" id="PTHR10202">
    <property type="entry name" value="PRESENILIN"/>
    <property type="match status" value="1"/>
</dbReference>
<comment type="caution">
    <text evidence="11">The sequence shown here is derived from an EMBL/GenBank/DDBJ whole genome shotgun (WGS) entry which is preliminary data.</text>
</comment>
<comment type="similarity">
    <text evidence="3">Belongs to the peptidase A22A family.</text>
</comment>
<dbReference type="GO" id="GO:0042500">
    <property type="term" value="F:aspartic endopeptidase activity, intramembrane cleaving"/>
    <property type="evidence" value="ECO:0007669"/>
    <property type="project" value="InterPro"/>
</dbReference>
<feature type="transmembrane region" description="Helical" evidence="10">
    <location>
        <begin position="122"/>
        <end position="144"/>
    </location>
</feature>
<keyword evidence="9 10" id="KW-0472">Membrane</keyword>
<dbReference type="GO" id="GO:0006509">
    <property type="term" value="P:membrane protein ectodomain proteolysis"/>
    <property type="evidence" value="ECO:0007669"/>
    <property type="project" value="TreeGrafter"/>
</dbReference>
<keyword evidence="4 10" id="KW-0812">Transmembrane</keyword>
<dbReference type="GO" id="GO:0016485">
    <property type="term" value="P:protein processing"/>
    <property type="evidence" value="ECO:0007669"/>
    <property type="project" value="InterPro"/>
</dbReference>
<dbReference type="GO" id="GO:0007219">
    <property type="term" value="P:Notch signaling pathway"/>
    <property type="evidence" value="ECO:0007669"/>
    <property type="project" value="UniProtKB-KW"/>
</dbReference>
<keyword evidence="6" id="KW-0914">Notch signaling pathway</keyword>
<keyword evidence="8" id="KW-0333">Golgi apparatus</keyword>
<evidence type="ECO:0000256" key="6">
    <source>
        <dbReference type="ARBA" id="ARBA00022976"/>
    </source>
</evidence>
<organism evidence="11 12">
    <name type="scientific">Anaeramoeba ignava</name>
    <name type="common">Anaerobic marine amoeba</name>
    <dbReference type="NCBI Taxonomy" id="1746090"/>
    <lineage>
        <taxon>Eukaryota</taxon>
        <taxon>Metamonada</taxon>
        <taxon>Anaeramoebidae</taxon>
        <taxon>Anaeramoeba</taxon>
    </lineage>
</organism>
<dbReference type="Gene3D" id="1.10.472.100">
    <property type="entry name" value="Presenilin"/>
    <property type="match status" value="1"/>
</dbReference>
<feature type="transmembrane region" description="Helical" evidence="10">
    <location>
        <begin position="185"/>
        <end position="201"/>
    </location>
</feature>
<protein>
    <submittedName>
        <fullName evidence="11">Presenilin</fullName>
    </submittedName>
</protein>
<evidence type="ECO:0000256" key="1">
    <source>
        <dbReference type="ARBA" id="ARBA00004477"/>
    </source>
</evidence>
<dbReference type="Pfam" id="PF01080">
    <property type="entry name" value="Presenilin"/>
    <property type="match status" value="1"/>
</dbReference>
<comment type="subcellular location">
    <subcellularLocation>
        <location evidence="1">Endoplasmic reticulum membrane</location>
        <topology evidence="1">Multi-pass membrane protein</topology>
    </subcellularLocation>
    <subcellularLocation>
        <location evidence="2">Golgi apparatus membrane</location>
        <topology evidence="2">Multi-pass membrane protein</topology>
    </subcellularLocation>
</comment>
<proteinExistence type="inferred from homology"/>
<feature type="transmembrane region" description="Helical" evidence="10">
    <location>
        <begin position="39"/>
        <end position="61"/>
    </location>
</feature>
<name>A0A9Q0RH70_ANAIG</name>
<reference evidence="11" key="1">
    <citation type="submission" date="2022-10" db="EMBL/GenBank/DDBJ databases">
        <title>Novel sulphate-reducing endosymbionts in the free-living metamonad Anaeramoeba.</title>
        <authorList>
            <person name="Jerlstrom-Hultqvist J."/>
            <person name="Cepicka I."/>
            <person name="Gallot-Lavallee L."/>
            <person name="Salas-Leiva D."/>
            <person name="Curtis B.A."/>
            <person name="Zahonova K."/>
            <person name="Pipaliya S."/>
            <person name="Dacks J."/>
            <person name="Roger A.J."/>
        </authorList>
    </citation>
    <scope>NUCLEOTIDE SEQUENCE</scope>
    <source>
        <strain evidence="11">BMAN</strain>
    </source>
</reference>
<dbReference type="GO" id="GO:0000139">
    <property type="term" value="C:Golgi membrane"/>
    <property type="evidence" value="ECO:0007669"/>
    <property type="project" value="UniProtKB-SubCell"/>
</dbReference>
<dbReference type="EMBL" id="JAPDFW010000022">
    <property type="protein sequence ID" value="KAJ5079854.1"/>
    <property type="molecule type" value="Genomic_DNA"/>
</dbReference>
<keyword evidence="7 10" id="KW-1133">Transmembrane helix</keyword>
<dbReference type="InterPro" id="IPR042524">
    <property type="entry name" value="Presenilin_C"/>
</dbReference>
<evidence type="ECO:0000313" key="12">
    <source>
        <dbReference type="Proteomes" id="UP001149090"/>
    </source>
</evidence>
<evidence type="ECO:0000256" key="5">
    <source>
        <dbReference type="ARBA" id="ARBA00022824"/>
    </source>
</evidence>
<evidence type="ECO:0000256" key="2">
    <source>
        <dbReference type="ARBA" id="ARBA00004653"/>
    </source>
</evidence>
<gene>
    <name evidence="11" type="ORF">M0811_04167</name>
</gene>
<evidence type="ECO:0000256" key="7">
    <source>
        <dbReference type="ARBA" id="ARBA00022989"/>
    </source>
</evidence>
<evidence type="ECO:0000256" key="3">
    <source>
        <dbReference type="ARBA" id="ARBA00008604"/>
    </source>
</evidence>
<evidence type="ECO:0000256" key="8">
    <source>
        <dbReference type="ARBA" id="ARBA00023034"/>
    </source>
</evidence>
<keyword evidence="12" id="KW-1185">Reference proteome</keyword>
<dbReference type="SMART" id="SM00730">
    <property type="entry name" value="PSN"/>
    <property type="match status" value="1"/>
</dbReference>
<dbReference type="GO" id="GO:0070765">
    <property type="term" value="C:gamma-secretase complex"/>
    <property type="evidence" value="ECO:0007669"/>
    <property type="project" value="TreeGrafter"/>
</dbReference>
<dbReference type="Proteomes" id="UP001149090">
    <property type="component" value="Unassembled WGS sequence"/>
</dbReference>
<feature type="transmembrane region" description="Helical" evidence="10">
    <location>
        <begin position="207"/>
        <end position="226"/>
    </location>
</feature>
<dbReference type="PANTHER" id="PTHR10202:SF13">
    <property type="entry name" value="PRESENILIN HOMOLOG"/>
    <property type="match status" value="1"/>
</dbReference>
<dbReference type="InterPro" id="IPR006639">
    <property type="entry name" value="Preselin/SPP"/>
</dbReference>
<accession>A0A9Q0RH70</accession>
<evidence type="ECO:0000256" key="10">
    <source>
        <dbReference type="SAM" id="Phobius"/>
    </source>
</evidence>
<dbReference type="OrthoDB" id="432970at2759"/>
<evidence type="ECO:0000256" key="9">
    <source>
        <dbReference type="ARBA" id="ARBA00023136"/>
    </source>
</evidence>
<sequence length="384" mass="44139">MKISFFRNTFRSLQNIFKNLEMHLFPLNNDYIQLLSQKFINILFPVSLSMISIIIIMTNIYDEEKLQKKSDISELVIFPEKSSDPLSKKIIYSIINAFFFIFFVVLSTLLLIYLLKKGLMKIIFGWVLISSSLSLAALGGNFFLDCLKAVNFGMDWFSFLFILYNISVVGVIVLFWKGPKKIQQGYLILIGILVSITISQLPKITTWVVLILIAFYGMENNIFAVLSTKGPLKILISQSRNKKIDLPGFIYTSCLWIVHTNILNTNENIKNNNNNNNNNNDEKTQSNEKDFEILSKWNIKLGLGDFIFYNVLITRACFYDYVAVISCFIAILVGLSFTLFLLFIFRSSLPALPLSILFGLLSYFFSKFSLVYFVKFLGRISIFV</sequence>
<dbReference type="InterPro" id="IPR001108">
    <property type="entry name" value="Peptidase_A22A"/>
</dbReference>
<dbReference type="AlphaFoldDB" id="A0A9Q0RH70"/>
<evidence type="ECO:0000313" key="11">
    <source>
        <dbReference type="EMBL" id="KAJ5079854.1"/>
    </source>
</evidence>
<feature type="transmembrane region" description="Helical" evidence="10">
    <location>
        <begin position="156"/>
        <end position="176"/>
    </location>
</feature>
<evidence type="ECO:0000256" key="4">
    <source>
        <dbReference type="ARBA" id="ARBA00022692"/>
    </source>
</evidence>